<dbReference type="Proteomes" id="UP000334990">
    <property type="component" value="Unassembled WGS sequence"/>
</dbReference>
<gene>
    <name evidence="2" type="ORF">Acor_25350</name>
</gene>
<protein>
    <recommendedName>
        <fullName evidence="4">Secreted protein</fullName>
    </recommendedName>
</protein>
<evidence type="ECO:0000256" key="1">
    <source>
        <dbReference type="SAM" id="SignalP"/>
    </source>
</evidence>
<dbReference type="EMBL" id="BLAD01000045">
    <property type="protein sequence ID" value="GES00471.1"/>
    <property type="molecule type" value="Genomic_DNA"/>
</dbReference>
<accession>A0A5M3W034</accession>
<comment type="caution">
    <text evidence="2">The sequence shown here is derived from an EMBL/GenBank/DDBJ whole genome shotgun (WGS) entry which is preliminary data.</text>
</comment>
<keyword evidence="1" id="KW-0732">Signal</keyword>
<feature type="chain" id="PRO_5024447688" description="Secreted protein" evidence="1">
    <location>
        <begin position="28"/>
        <end position="75"/>
    </location>
</feature>
<organism evidence="2 3">
    <name type="scientific">Acrocarpospora corrugata</name>
    <dbReference type="NCBI Taxonomy" id="35763"/>
    <lineage>
        <taxon>Bacteria</taxon>
        <taxon>Bacillati</taxon>
        <taxon>Actinomycetota</taxon>
        <taxon>Actinomycetes</taxon>
        <taxon>Streptosporangiales</taxon>
        <taxon>Streptosporangiaceae</taxon>
        <taxon>Acrocarpospora</taxon>
    </lineage>
</organism>
<evidence type="ECO:0000313" key="3">
    <source>
        <dbReference type="Proteomes" id="UP000334990"/>
    </source>
</evidence>
<sequence>MRRLAKLAAATVIGAGALTVTATPAMAAAGYHIYGTWPVNQSQSCYYAEYYHPDAPGHPDFCQVIGDNIHLFVWY</sequence>
<name>A0A5M3W034_9ACTN</name>
<keyword evidence="3" id="KW-1185">Reference proteome</keyword>
<dbReference type="RefSeq" id="WP_155336815.1">
    <property type="nucleotide sequence ID" value="NZ_BAAABN010000014.1"/>
</dbReference>
<dbReference type="OrthoDB" id="3539034at2"/>
<feature type="signal peptide" evidence="1">
    <location>
        <begin position="1"/>
        <end position="27"/>
    </location>
</feature>
<evidence type="ECO:0000313" key="2">
    <source>
        <dbReference type="EMBL" id="GES00471.1"/>
    </source>
</evidence>
<reference evidence="2 3" key="1">
    <citation type="submission" date="2019-10" db="EMBL/GenBank/DDBJ databases">
        <title>Whole genome shotgun sequence of Acrocarpospora corrugata NBRC 13972.</title>
        <authorList>
            <person name="Ichikawa N."/>
            <person name="Kimura A."/>
            <person name="Kitahashi Y."/>
            <person name="Komaki H."/>
            <person name="Oguchi A."/>
        </authorList>
    </citation>
    <scope>NUCLEOTIDE SEQUENCE [LARGE SCALE GENOMIC DNA]</scope>
    <source>
        <strain evidence="2 3">NBRC 13972</strain>
    </source>
</reference>
<proteinExistence type="predicted"/>
<evidence type="ECO:0008006" key="4">
    <source>
        <dbReference type="Google" id="ProtNLM"/>
    </source>
</evidence>
<dbReference type="AlphaFoldDB" id="A0A5M3W034"/>